<name>A0AAV6K5D4_9ERIC</name>
<evidence type="ECO:0000313" key="2">
    <source>
        <dbReference type="Proteomes" id="UP000823749"/>
    </source>
</evidence>
<evidence type="ECO:0000313" key="1">
    <source>
        <dbReference type="EMBL" id="KAG5547687.1"/>
    </source>
</evidence>
<proteinExistence type="predicted"/>
<accession>A0AAV6K5D4</accession>
<gene>
    <name evidence="1" type="ORF">RHGRI_013397</name>
</gene>
<comment type="caution">
    <text evidence="1">The sequence shown here is derived from an EMBL/GenBank/DDBJ whole genome shotgun (WGS) entry which is preliminary data.</text>
</comment>
<dbReference type="Proteomes" id="UP000823749">
    <property type="component" value="Chromosome 5"/>
</dbReference>
<sequence length="70" mass="7497">MEGGVIGFDRNVQFFECTVNFVHNSLIGGNWEVRANALQSSFLSPPPSSTTFVLLNLPSLIGKTPPGSMA</sequence>
<keyword evidence="2" id="KW-1185">Reference proteome</keyword>
<reference evidence="1" key="1">
    <citation type="submission" date="2020-08" db="EMBL/GenBank/DDBJ databases">
        <title>Plant Genome Project.</title>
        <authorList>
            <person name="Zhang R.-G."/>
        </authorList>
    </citation>
    <scope>NUCLEOTIDE SEQUENCE</scope>
    <source>
        <strain evidence="1">WSP0</strain>
        <tissue evidence="1">Leaf</tissue>
    </source>
</reference>
<dbReference type="AlphaFoldDB" id="A0AAV6K5D4"/>
<dbReference type="EMBL" id="JACTNZ010000005">
    <property type="protein sequence ID" value="KAG5547687.1"/>
    <property type="molecule type" value="Genomic_DNA"/>
</dbReference>
<protein>
    <submittedName>
        <fullName evidence="1">Uncharacterized protein</fullName>
    </submittedName>
</protein>
<organism evidence="1 2">
    <name type="scientific">Rhododendron griersonianum</name>
    <dbReference type="NCBI Taxonomy" id="479676"/>
    <lineage>
        <taxon>Eukaryota</taxon>
        <taxon>Viridiplantae</taxon>
        <taxon>Streptophyta</taxon>
        <taxon>Embryophyta</taxon>
        <taxon>Tracheophyta</taxon>
        <taxon>Spermatophyta</taxon>
        <taxon>Magnoliopsida</taxon>
        <taxon>eudicotyledons</taxon>
        <taxon>Gunneridae</taxon>
        <taxon>Pentapetalae</taxon>
        <taxon>asterids</taxon>
        <taxon>Ericales</taxon>
        <taxon>Ericaceae</taxon>
        <taxon>Ericoideae</taxon>
        <taxon>Rhodoreae</taxon>
        <taxon>Rhododendron</taxon>
    </lineage>
</organism>